<organism evidence="1 2">
    <name type="scientific">Kingdonia uniflora</name>
    <dbReference type="NCBI Taxonomy" id="39325"/>
    <lineage>
        <taxon>Eukaryota</taxon>
        <taxon>Viridiplantae</taxon>
        <taxon>Streptophyta</taxon>
        <taxon>Embryophyta</taxon>
        <taxon>Tracheophyta</taxon>
        <taxon>Spermatophyta</taxon>
        <taxon>Magnoliopsida</taxon>
        <taxon>Ranunculales</taxon>
        <taxon>Circaeasteraceae</taxon>
        <taxon>Kingdonia</taxon>
    </lineage>
</organism>
<keyword evidence="2" id="KW-1185">Reference proteome</keyword>
<sequence>MVSLQENVISDQRALETSSNKRKWFQSDVKEENFESKSAKNQGTRSLFDMEFYPGKRIPLDLKQHLNIDIQSGQQVHFNNIKAEKKTCYDQKKNSEAKPSIQPISLDLELHLSHDSPTAKAKLEPNILLPLFNKSDDRQTSPLMRCTSWLTFEEDHKEMIAAVCKKCHLLVMLCKSSPACPNCKFMHPLEQSPVNLVRPKYNFLSCKD</sequence>
<reference evidence="1 2" key="1">
    <citation type="journal article" date="2020" name="IScience">
        <title>Genome Sequencing of the Endangered Kingdonia uniflora (Circaeasteraceae, Ranunculales) Reveals Potential Mechanisms of Evolutionary Specialization.</title>
        <authorList>
            <person name="Sun Y."/>
            <person name="Deng T."/>
            <person name="Zhang A."/>
            <person name="Moore M.J."/>
            <person name="Landis J.B."/>
            <person name="Lin N."/>
            <person name="Zhang H."/>
            <person name="Zhang X."/>
            <person name="Huang J."/>
            <person name="Zhang X."/>
            <person name="Sun H."/>
            <person name="Wang H."/>
        </authorList>
    </citation>
    <scope>NUCLEOTIDE SEQUENCE [LARGE SCALE GENOMIC DNA]</scope>
    <source>
        <strain evidence="1">TB1705</strain>
        <tissue evidence="1">Leaf</tissue>
    </source>
</reference>
<protein>
    <submittedName>
        <fullName evidence="1">Uncharacterized protein</fullName>
    </submittedName>
</protein>
<proteinExistence type="predicted"/>
<dbReference type="EMBL" id="JACGCM010001830">
    <property type="protein sequence ID" value="KAF6148738.1"/>
    <property type="molecule type" value="Genomic_DNA"/>
</dbReference>
<evidence type="ECO:0000313" key="2">
    <source>
        <dbReference type="Proteomes" id="UP000541444"/>
    </source>
</evidence>
<dbReference type="AlphaFoldDB" id="A0A7J7M1S7"/>
<comment type="caution">
    <text evidence="1">The sequence shown here is derived from an EMBL/GenBank/DDBJ whole genome shotgun (WGS) entry which is preliminary data.</text>
</comment>
<gene>
    <name evidence="1" type="ORF">GIB67_019346</name>
</gene>
<evidence type="ECO:0000313" key="1">
    <source>
        <dbReference type="EMBL" id="KAF6148738.1"/>
    </source>
</evidence>
<dbReference type="Proteomes" id="UP000541444">
    <property type="component" value="Unassembled WGS sequence"/>
</dbReference>
<dbReference type="OrthoDB" id="1424894at2759"/>
<accession>A0A7J7M1S7</accession>
<name>A0A7J7M1S7_9MAGN</name>